<feature type="domain" description="CobW C-terminal" evidence="7">
    <location>
        <begin position="564"/>
        <end position="675"/>
    </location>
</feature>
<evidence type="ECO:0000313" key="8">
    <source>
        <dbReference type="EMBL" id="CAE7349725.1"/>
    </source>
</evidence>
<keyword evidence="2" id="KW-0378">Hydrolase</keyword>
<sequence length="690" mass="74633">MADAPPDPQLTVAELEAALNELAAMLMLSRQDAVRQELQKMQARFESELALAKAPAPTPAVDAAPPLATAPAETKAPADPAAKDATGAKDARDAKDAKDTTGATAVGPWTEITVFSLDLGDGDKPFVTVDVRLRGVEALPSKAISWYDVWLDLCGQGRRKPVDDEEPKEKKQDGILDMMKDLEQELYEVGDDTTKMIIEQGMHKASQDKDEAQATVPDVSQAGASEATAEKTEKLEKAAPEKAAPRPNPTGKKEGTQAKHAACTDAETGLSTAQIVNANDHVHAHAQGPEHGQSISGTLEGMSESLEEKDKLPVTLLSGFLGAGKTTLLTHVLNNREGMRVAVLVNDMASVNIDADLVKDGVQLQENKDKMVELHNGCICCTLREDLIESVKDLALERRFEHLESTGISEPMPVAATFAAADAQGRPLLGGVARLDTLVTVVDCKNFLKDYCSADKLVTRKELGAEEGDKRSIVDLLVDQAEFANVIILNKTDLVTSTELARLRGILKQLNPKAKIIESEYGKVSPTMLLNTASFDMKSASMAAGWAQELMGIHHKPETEEYGISSFVYRADRPFHPERLTEMLGTFSFPGVLRAKGFAWSAGNPDNAVEWSSAGLSAELKPGPRWLCITTPPDQWPPRAQQYKKSPFGDRRTEVVFIGADMVETQVRSALDGALLTPLEFGKHFGSARK</sequence>
<dbReference type="OrthoDB" id="164025at2759"/>
<evidence type="ECO:0000256" key="3">
    <source>
        <dbReference type="ARBA" id="ARBA00023186"/>
    </source>
</evidence>
<feature type="region of interest" description="Disordered" evidence="6">
    <location>
        <begin position="56"/>
        <end position="102"/>
    </location>
</feature>
<name>A0A812P854_9DINO</name>
<proteinExistence type="inferred from homology"/>
<feature type="compositionally biased region" description="Basic and acidic residues" evidence="6">
    <location>
        <begin position="86"/>
        <end position="99"/>
    </location>
</feature>
<comment type="catalytic activity">
    <reaction evidence="5">
        <text>GTP + H2O = GDP + phosphate + H(+)</text>
        <dbReference type="Rhea" id="RHEA:19669"/>
        <dbReference type="ChEBI" id="CHEBI:15377"/>
        <dbReference type="ChEBI" id="CHEBI:15378"/>
        <dbReference type="ChEBI" id="CHEBI:37565"/>
        <dbReference type="ChEBI" id="CHEBI:43474"/>
        <dbReference type="ChEBI" id="CHEBI:58189"/>
    </reaction>
    <physiologicalReaction direction="left-to-right" evidence="5">
        <dbReference type="Rhea" id="RHEA:19670"/>
    </physiologicalReaction>
</comment>
<reference evidence="8" key="1">
    <citation type="submission" date="2021-02" db="EMBL/GenBank/DDBJ databases">
        <authorList>
            <person name="Dougan E. K."/>
            <person name="Rhodes N."/>
            <person name="Thang M."/>
            <person name="Chan C."/>
        </authorList>
    </citation>
    <scope>NUCLEOTIDE SEQUENCE</scope>
</reference>
<dbReference type="SUPFAM" id="SSF90002">
    <property type="entry name" value="Hypothetical protein YjiA, C-terminal domain"/>
    <property type="match status" value="1"/>
</dbReference>
<keyword evidence="9" id="KW-1185">Reference proteome</keyword>
<dbReference type="Proteomes" id="UP000604046">
    <property type="component" value="Unassembled WGS sequence"/>
</dbReference>
<comment type="similarity">
    <text evidence="4">Belongs to the SIMIBI class G3E GTPase family. ZNG1 subfamily.</text>
</comment>
<dbReference type="EMBL" id="CAJNDS010002144">
    <property type="protein sequence ID" value="CAE7349725.1"/>
    <property type="molecule type" value="Genomic_DNA"/>
</dbReference>
<keyword evidence="3" id="KW-0143">Chaperone</keyword>
<dbReference type="InterPro" id="IPR051927">
    <property type="entry name" value="Zn_Chap_cDPG_Synth"/>
</dbReference>
<dbReference type="InterPro" id="IPR036627">
    <property type="entry name" value="CobW-likC_sf"/>
</dbReference>
<feature type="compositionally biased region" description="Basic and acidic residues" evidence="6">
    <location>
        <begin position="228"/>
        <end position="244"/>
    </location>
</feature>
<dbReference type="Pfam" id="PF02492">
    <property type="entry name" value="cobW"/>
    <property type="match status" value="1"/>
</dbReference>
<dbReference type="InterPro" id="IPR027417">
    <property type="entry name" value="P-loop_NTPase"/>
</dbReference>
<dbReference type="InterPro" id="IPR003495">
    <property type="entry name" value="CobW/HypB/UreG_nucleotide-bd"/>
</dbReference>
<feature type="compositionally biased region" description="Basic and acidic residues" evidence="6">
    <location>
        <begin position="202"/>
        <end position="212"/>
    </location>
</feature>
<evidence type="ECO:0000256" key="1">
    <source>
        <dbReference type="ARBA" id="ARBA00022741"/>
    </source>
</evidence>
<comment type="caution">
    <text evidence="8">The sequence shown here is derived from an EMBL/GenBank/DDBJ whole genome shotgun (WGS) entry which is preliminary data.</text>
</comment>
<organism evidence="8 9">
    <name type="scientific">Symbiodinium natans</name>
    <dbReference type="NCBI Taxonomy" id="878477"/>
    <lineage>
        <taxon>Eukaryota</taxon>
        <taxon>Sar</taxon>
        <taxon>Alveolata</taxon>
        <taxon>Dinophyceae</taxon>
        <taxon>Suessiales</taxon>
        <taxon>Symbiodiniaceae</taxon>
        <taxon>Symbiodinium</taxon>
    </lineage>
</organism>
<evidence type="ECO:0000256" key="6">
    <source>
        <dbReference type="SAM" id="MobiDB-lite"/>
    </source>
</evidence>
<dbReference type="GO" id="GO:0016787">
    <property type="term" value="F:hydrolase activity"/>
    <property type="evidence" value="ECO:0007669"/>
    <property type="project" value="UniProtKB-KW"/>
</dbReference>
<dbReference type="AlphaFoldDB" id="A0A812P854"/>
<dbReference type="PANTHER" id="PTHR43603">
    <property type="entry name" value="COBW DOMAIN-CONTAINING PROTEIN DDB_G0274527"/>
    <property type="match status" value="1"/>
</dbReference>
<dbReference type="Gene3D" id="3.30.1220.10">
    <property type="entry name" value="CobW-like, C-terminal domain"/>
    <property type="match status" value="1"/>
</dbReference>
<dbReference type="SMART" id="SM00833">
    <property type="entry name" value="CobW_C"/>
    <property type="match status" value="1"/>
</dbReference>
<dbReference type="PANTHER" id="PTHR43603:SF1">
    <property type="entry name" value="ZINC-REGULATED GTPASE METALLOPROTEIN ACTIVATOR 1"/>
    <property type="match status" value="1"/>
</dbReference>
<gene>
    <name evidence="8" type="primary">yciC</name>
    <name evidence="8" type="ORF">SNAT2548_LOCUS18384</name>
</gene>
<dbReference type="Gene3D" id="3.40.50.300">
    <property type="entry name" value="P-loop containing nucleotide triphosphate hydrolases"/>
    <property type="match status" value="1"/>
</dbReference>
<accession>A0A812P854</accession>
<feature type="compositionally biased region" description="Low complexity" evidence="6">
    <location>
        <begin position="56"/>
        <end position="85"/>
    </location>
</feature>
<dbReference type="Pfam" id="PF07683">
    <property type="entry name" value="CobW_C"/>
    <property type="match status" value="1"/>
</dbReference>
<evidence type="ECO:0000313" key="9">
    <source>
        <dbReference type="Proteomes" id="UP000604046"/>
    </source>
</evidence>
<protein>
    <submittedName>
        <fullName evidence="8">YciC protein</fullName>
    </submittedName>
</protein>
<evidence type="ECO:0000256" key="4">
    <source>
        <dbReference type="ARBA" id="ARBA00034320"/>
    </source>
</evidence>
<dbReference type="SUPFAM" id="SSF52540">
    <property type="entry name" value="P-loop containing nucleoside triphosphate hydrolases"/>
    <property type="match status" value="1"/>
</dbReference>
<keyword evidence="1" id="KW-0547">Nucleotide-binding</keyword>
<feature type="region of interest" description="Disordered" evidence="6">
    <location>
        <begin position="202"/>
        <end position="261"/>
    </location>
</feature>
<dbReference type="GO" id="GO:0000166">
    <property type="term" value="F:nucleotide binding"/>
    <property type="evidence" value="ECO:0007669"/>
    <property type="project" value="UniProtKB-KW"/>
</dbReference>
<dbReference type="CDD" id="cd03112">
    <property type="entry name" value="CobW-like"/>
    <property type="match status" value="1"/>
</dbReference>
<dbReference type="InterPro" id="IPR011629">
    <property type="entry name" value="CobW-like_C"/>
</dbReference>
<evidence type="ECO:0000256" key="5">
    <source>
        <dbReference type="ARBA" id="ARBA00049117"/>
    </source>
</evidence>
<evidence type="ECO:0000256" key="2">
    <source>
        <dbReference type="ARBA" id="ARBA00022801"/>
    </source>
</evidence>
<evidence type="ECO:0000259" key="7">
    <source>
        <dbReference type="SMART" id="SM00833"/>
    </source>
</evidence>